<accession>A0A5N7CAQ9</accession>
<proteinExistence type="predicted"/>
<dbReference type="EMBL" id="ML735247">
    <property type="protein sequence ID" value="KAE8391241.1"/>
    <property type="molecule type" value="Genomic_DNA"/>
</dbReference>
<reference evidence="1" key="1">
    <citation type="submission" date="2019-04" db="EMBL/GenBank/DDBJ databases">
        <title>Friends and foes A comparative genomics studyof 23 Aspergillus species from section Flavi.</title>
        <authorList>
            <consortium name="DOE Joint Genome Institute"/>
            <person name="Kjaerbolling I."/>
            <person name="Vesth T."/>
            <person name="Frisvad J.C."/>
            <person name="Nybo J.L."/>
            <person name="Theobald S."/>
            <person name="Kildgaard S."/>
            <person name="Isbrandt T."/>
            <person name="Kuo A."/>
            <person name="Sato A."/>
            <person name="Lyhne E.K."/>
            <person name="Kogle M.E."/>
            <person name="Wiebenga A."/>
            <person name="Kun R.S."/>
            <person name="Lubbers R.J."/>
            <person name="Makela M.R."/>
            <person name="Barry K."/>
            <person name="Chovatia M."/>
            <person name="Clum A."/>
            <person name="Daum C."/>
            <person name="Haridas S."/>
            <person name="He G."/>
            <person name="LaButti K."/>
            <person name="Lipzen A."/>
            <person name="Mondo S."/>
            <person name="Riley R."/>
            <person name="Salamov A."/>
            <person name="Simmons B.A."/>
            <person name="Magnuson J.K."/>
            <person name="Henrissat B."/>
            <person name="Mortensen U.H."/>
            <person name="Larsen T.O."/>
            <person name="Devries R.P."/>
            <person name="Grigoriev I.V."/>
            <person name="Machida M."/>
            <person name="Baker S.E."/>
            <person name="Andersen M.R."/>
        </authorList>
    </citation>
    <scope>NUCLEOTIDE SEQUENCE [LARGE SCALE GENOMIC DNA]</scope>
    <source>
        <strain evidence="1">IBT 14317</strain>
    </source>
</reference>
<evidence type="ECO:0008006" key="2">
    <source>
        <dbReference type="Google" id="ProtNLM"/>
    </source>
</evidence>
<organism evidence="1">
    <name type="scientific">Petromyces alliaceus</name>
    <name type="common">Aspergillus alliaceus</name>
    <dbReference type="NCBI Taxonomy" id="209559"/>
    <lineage>
        <taxon>Eukaryota</taxon>
        <taxon>Fungi</taxon>
        <taxon>Dikarya</taxon>
        <taxon>Ascomycota</taxon>
        <taxon>Pezizomycotina</taxon>
        <taxon>Eurotiomycetes</taxon>
        <taxon>Eurotiomycetidae</taxon>
        <taxon>Eurotiales</taxon>
        <taxon>Aspergillaceae</taxon>
        <taxon>Aspergillus</taxon>
        <taxon>Aspergillus subgen. Circumdati</taxon>
    </lineage>
</organism>
<evidence type="ECO:0000313" key="1">
    <source>
        <dbReference type="EMBL" id="KAE8391241.1"/>
    </source>
</evidence>
<dbReference type="OrthoDB" id="4185642at2759"/>
<dbReference type="Proteomes" id="UP000326877">
    <property type="component" value="Unassembled WGS sequence"/>
</dbReference>
<sequence>MLLEYLSDTESLSCENHSEARCYCVIDGMKQMHIAYAQYQDIKPKNILIVPGA</sequence>
<dbReference type="AlphaFoldDB" id="A0A5N7CAQ9"/>
<protein>
    <recommendedName>
        <fullName evidence="2">Protein kinase domain-containing protein</fullName>
    </recommendedName>
</protein>
<name>A0A5N7CAQ9_PETAA</name>
<gene>
    <name evidence="1" type="ORF">BDV23DRAFT_153680</name>
</gene>